<keyword evidence="3" id="KW-1185">Reference proteome</keyword>
<feature type="region of interest" description="Disordered" evidence="1">
    <location>
        <begin position="39"/>
        <end position="75"/>
    </location>
</feature>
<sequence length="75" mass="8253">MITRIKSNSEELHELCWPCSSNGAGVKVHASRAKVLAQSRSSHSIRGHLSLRTPTIPRSPLAGVREMLPPRGRNQ</sequence>
<protein>
    <submittedName>
        <fullName evidence="2">Uncharacterized protein</fullName>
    </submittedName>
</protein>
<dbReference type="EMBL" id="BMAO01018466">
    <property type="protein sequence ID" value="GFR23700.1"/>
    <property type="molecule type" value="Genomic_DNA"/>
</dbReference>
<dbReference type="Proteomes" id="UP000887116">
    <property type="component" value="Unassembled WGS sequence"/>
</dbReference>
<organism evidence="2 3">
    <name type="scientific">Trichonephila clavata</name>
    <name type="common">Joro spider</name>
    <name type="synonym">Nephila clavata</name>
    <dbReference type="NCBI Taxonomy" id="2740835"/>
    <lineage>
        <taxon>Eukaryota</taxon>
        <taxon>Metazoa</taxon>
        <taxon>Ecdysozoa</taxon>
        <taxon>Arthropoda</taxon>
        <taxon>Chelicerata</taxon>
        <taxon>Arachnida</taxon>
        <taxon>Araneae</taxon>
        <taxon>Araneomorphae</taxon>
        <taxon>Entelegynae</taxon>
        <taxon>Araneoidea</taxon>
        <taxon>Nephilidae</taxon>
        <taxon>Trichonephila</taxon>
    </lineage>
</organism>
<gene>
    <name evidence="2" type="ORF">TNCT_312291</name>
</gene>
<name>A0A8X6J7J8_TRICU</name>
<comment type="caution">
    <text evidence="2">The sequence shown here is derived from an EMBL/GenBank/DDBJ whole genome shotgun (WGS) entry which is preliminary data.</text>
</comment>
<dbReference type="AlphaFoldDB" id="A0A8X6J7J8"/>
<reference evidence="2" key="1">
    <citation type="submission" date="2020-07" db="EMBL/GenBank/DDBJ databases">
        <title>Multicomponent nature underlies the extraordinary mechanical properties of spider dragline silk.</title>
        <authorList>
            <person name="Kono N."/>
            <person name="Nakamura H."/>
            <person name="Mori M."/>
            <person name="Yoshida Y."/>
            <person name="Ohtoshi R."/>
            <person name="Malay A.D."/>
            <person name="Moran D.A.P."/>
            <person name="Tomita M."/>
            <person name="Numata K."/>
            <person name="Arakawa K."/>
        </authorList>
    </citation>
    <scope>NUCLEOTIDE SEQUENCE</scope>
</reference>
<evidence type="ECO:0000256" key="1">
    <source>
        <dbReference type="SAM" id="MobiDB-lite"/>
    </source>
</evidence>
<evidence type="ECO:0000313" key="3">
    <source>
        <dbReference type="Proteomes" id="UP000887116"/>
    </source>
</evidence>
<proteinExistence type="predicted"/>
<evidence type="ECO:0000313" key="2">
    <source>
        <dbReference type="EMBL" id="GFR23700.1"/>
    </source>
</evidence>
<accession>A0A8X6J7J8</accession>